<dbReference type="Gene3D" id="3.30.420.40">
    <property type="match status" value="2"/>
</dbReference>
<dbReference type="PANTHER" id="PTHR18964">
    <property type="entry name" value="ROK (REPRESSOR, ORF, KINASE) FAMILY"/>
    <property type="match status" value="1"/>
</dbReference>
<dbReference type="Pfam" id="PF00480">
    <property type="entry name" value="ROK"/>
    <property type="match status" value="1"/>
</dbReference>
<name>A0ABY6ZM98_9BACL</name>
<dbReference type="PANTHER" id="PTHR18964:SF149">
    <property type="entry name" value="BIFUNCTIONAL UDP-N-ACETYLGLUCOSAMINE 2-EPIMERASE_N-ACETYLMANNOSAMINE KINASE"/>
    <property type="match status" value="1"/>
</dbReference>
<dbReference type="SUPFAM" id="SSF53067">
    <property type="entry name" value="Actin-like ATPase domain"/>
    <property type="match status" value="1"/>
</dbReference>
<proteinExistence type="inferred from homology"/>
<accession>A0ABY6ZM98</accession>
<dbReference type="EMBL" id="CP104067">
    <property type="protein sequence ID" value="WAH43974.1"/>
    <property type="molecule type" value="Genomic_DNA"/>
</dbReference>
<organism evidence="2 3">
    <name type="scientific">Alicyclobacillus fastidiosus</name>
    <dbReference type="NCBI Taxonomy" id="392011"/>
    <lineage>
        <taxon>Bacteria</taxon>
        <taxon>Bacillati</taxon>
        <taxon>Bacillota</taxon>
        <taxon>Bacilli</taxon>
        <taxon>Bacillales</taxon>
        <taxon>Alicyclobacillaceae</taxon>
        <taxon>Alicyclobacillus</taxon>
    </lineage>
</organism>
<dbReference type="InterPro" id="IPR000600">
    <property type="entry name" value="ROK"/>
</dbReference>
<evidence type="ECO:0000313" key="2">
    <source>
        <dbReference type="EMBL" id="WAH43974.1"/>
    </source>
</evidence>
<evidence type="ECO:0000256" key="1">
    <source>
        <dbReference type="ARBA" id="ARBA00006479"/>
    </source>
</evidence>
<protein>
    <submittedName>
        <fullName evidence="2">ROK family protein</fullName>
    </submittedName>
</protein>
<dbReference type="InterPro" id="IPR043129">
    <property type="entry name" value="ATPase_NBD"/>
</dbReference>
<comment type="similarity">
    <text evidence="1">Belongs to the ROK (NagC/XylR) family.</text>
</comment>
<keyword evidence="3" id="KW-1185">Reference proteome</keyword>
<reference evidence="2" key="1">
    <citation type="submission" date="2022-08" db="EMBL/GenBank/DDBJ databases">
        <title>Alicyclobacillus fastidiosus DSM 17978, complete genome.</title>
        <authorList>
            <person name="Wang Q."/>
            <person name="Cai R."/>
            <person name="Wang Z."/>
        </authorList>
    </citation>
    <scope>NUCLEOTIDE SEQUENCE</scope>
    <source>
        <strain evidence="2">DSM 17978</strain>
    </source>
</reference>
<sequence>MEEVYVGVDIGGTNTVIGLFNRDLNLIAKTVIATTKPHFPPKTNNPREFFDELTNTIESILMQFATDLRLAGVGMGVPGKVNAQQGTALEATNLGWYDVPISSEMSQRLGTYVQVDNDVRTYTLGESKVGAAKGYQDVICVTLGTGLAAGIMVDGKLVKGSDWCAGEIGHDFVPGQTFRCNCGRQGCLETIASATGIVRLAEEAVKGGVDTCLKLLNRPITAVDVCEAAIHGDNVSLSLFQFIGTELGSKLTTAVFLLNPEVIIIGGGVSAAGDILLRPLRERIYSIYGNSGHPKIVASTLGDSAGVYGAAHLAMNSGEL</sequence>
<gene>
    <name evidence="2" type="ORF">NZD89_11655</name>
</gene>
<evidence type="ECO:0000313" key="3">
    <source>
        <dbReference type="Proteomes" id="UP001164761"/>
    </source>
</evidence>
<dbReference type="RefSeq" id="WP_268007877.1">
    <property type="nucleotide sequence ID" value="NZ_BSUT01000001.1"/>
</dbReference>
<dbReference type="Proteomes" id="UP001164761">
    <property type="component" value="Chromosome"/>
</dbReference>